<feature type="domain" description="HTH cro/C1-type" evidence="1">
    <location>
        <begin position="22"/>
        <end position="66"/>
    </location>
</feature>
<reference evidence="2 3" key="1">
    <citation type="submission" date="2019-12" db="EMBL/GenBank/DDBJ databases">
        <title>Comparative genomics gives insights into the taxonomy of the Azoarcus-Aromatoleum group and reveals separate origins of nif in the plant-associated Azoarcus and non-plant-associated Aromatoleum sub-groups.</title>
        <authorList>
            <person name="Lafos M."/>
            <person name="Maluk M."/>
            <person name="Batista M."/>
            <person name="Junghare M."/>
            <person name="Carmona M."/>
            <person name="Faoro H."/>
            <person name="Cruz L.M."/>
            <person name="Battistoni F."/>
            <person name="De Souza E."/>
            <person name="Pedrosa F."/>
            <person name="Chen W.-M."/>
            <person name="Poole P.S."/>
            <person name="Dixon R.A."/>
            <person name="James E.K."/>
        </authorList>
    </citation>
    <scope>NUCLEOTIDE SEQUENCE [LARGE SCALE GENOMIC DNA]</scope>
    <source>
        <strain evidence="2 3">PbN1</strain>
    </source>
</reference>
<dbReference type="RefSeq" id="WP_169202969.1">
    <property type="nucleotide sequence ID" value="NZ_CP059467.1"/>
</dbReference>
<sequence length="136" mass="15153">MNNESQVARFITGRIEATGKLQKDIAEKVGFEKPNMITMIKQGKTKLPLDKVGPMAKALEVDPVHLLKLCMEEYHPNTWKAIAPLIGAAVITADERRMLNALRAWAGGPFLAAMSEEQKHYFENFMASLRAPSSIQ</sequence>
<gene>
    <name evidence="2" type="ORF">GPA24_12690</name>
</gene>
<dbReference type="EMBL" id="WTVP01000034">
    <property type="protein sequence ID" value="NMG16384.1"/>
    <property type="molecule type" value="Genomic_DNA"/>
</dbReference>
<dbReference type="InterPro" id="IPR001387">
    <property type="entry name" value="Cro/C1-type_HTH"/>
</dbReference>
<dbReference type="Gene3D" id="1.10.260.40">
    <property type="entry name" value="lambda repressor-like DNA-binding domains"/>
    <property type="match status" value="1"/>
</dbReference>
<name>A0ABX1NWI5_9RHOO</name>
<evidence type="ECO:0000313" key="3">
    <source>
        <dbReference type="Proteomes" id="UP000633943"/>
    </source>
</evidence>
<dbReference type="CDD" id="cd00093">
    <property type="entry name" value="HTH_XRE"/>
    <property type="match status" value="1"/>
</dbReference>
<protein>
    <submittedName>
        <fullName evidence="2">XRE family transcriptional regulator</fullName>
    </submittedName>
</protein>
<evidence type="ECO:0000313" key="2">
    <source>
        <dbReference type="EMBL" id="NMG16384.1"/>
    </source>
</evidence>
<dbReference type="SUPFAM" id="SSF47413">
    <property type="entry name" value="lambda repressor-like DNA-binding domains"/>
    <property type="match status" value="1"/>
</dbReference>
<dbReference type="InterPro" id="IPR010982">
    <property type="entry name" value="Lambda_DNA-bd_dom_sf"/>
</dbReference>
<proteinExistence type="predicted"/>
<evidence type="ECO:0000259" key="1">
    <source>
        <dbReference type="PROSITE" id="PS50943"/>
    </source>
</evidence>
<dbReference type="PROSITE" id="PS50943">
    <property type="entry name" value="HTH_CROC1"/>
    <property type="match status" value="1"/>
</dbReference>
<accession>A0ABX1NWI5</accession>
<dbReference type="Proteomes" id="UP000633943">
    <property type="component" value="Unassembled WGS sequence"/>
</dbReference>
<organism evidence="2 3">
    <name type="scientific">Aromatoleum bremense</name>
    <dbReference type="NCBI Taxonomy" id="76115"/>
    <lineage>
        <taxon>Bacteria</taxon>
        <taxon>Pseudomonadati</taxon>
        <taxon>Pseudomonadota</taxon>
        <taxon>Betaproteobacteria</taxon>
        <taxon>Rhodocyclales</taxon>
        <taxon>Rhodocyclaceae</taxon>
        <taxon>Aromatoleum</taxon>
    </lineage>
</organism>
<comment type="caution">
    <text evidence="2">The sequence shown here is derived from an EMBL/GenBank/DDBJ whole genome shotgun (WGS) entry which is preliminary data.</text>
</comment>
<keyword evidence="3" id="KW-1185">Reference proteome</keyword>